<accession>A0CZ76</accession>
<dbReference type="GO" id="GO:0005829">
    <property type="term" value="C:cytosol"/>
    <property type="evidence" value="ECO:0000318"/>
    <property type="project" value="GO_Central"/>
</dbReference>
<protein>
    <recommendedName>
        <fullName evidence="6">Protein kinase domain-containing protein</fullName>
    </recommendedName>
</protein>
<dbReference type="OrthoDB" id="346907at2759"/>
<dbReference type="SMART" id="SM00220">
    <property type="entry name" value="S_TKc"/>
    <property type="match status" value="1"/>
</dbReference>
<dbReference type="InterPro" id="IPR017441">
    <property type="entry name" value="Protein_kinase_ATP_BS"/>
</dbReference>
<dbReference type="AlphaFoldDB" id="A0CZ76"/>
<dbReference type="KEGG" id="ptm:GSPATT00011666001"/>
<dbReference type="eggNOG" id="KOG0595">
    <property type="taxonomic scope" value="Eukaryota"/>
</dbReference>
<dbReference type="PROSITE" id="PS00108">
    <property type="entry name" value="PROTEIN_KINASE_ST"/>
    <property type="match status" value="1"/>
</dbReference>
<evidence type="ECO:0000256" key="5">
    <source>
        <dbReference type="PROSITE-ProRule" id="PRU10141"/>
    </source>
</evidence>
<dbReference type="GO" id="GO:0005776">
    <property type="term" value="C:autophagosome"/>
    <property type="evidence" value="ECO:0000318"/>
    <property type="project" value="GO_Central"/>
</dbReference>
<dbReference type="FunFam" id="1.10.510.10:FF:000654">
    <property type="entry name" value="Protein kinase, putative"/>
    <property type="match status" value="1"/>
</dbReference>
<dbReference type="PROSITE" id="PS50011">
    <property type="entry name" value="PROTEIN_KINASE_DOM"/>
    <property type="match status" value="1"/>
</dbReference>
<dbReference type="EMBL" id="CT868230">
    <property type="protein sequence ID" value="CAK76093.1"/>
    <property type="molecule type" value="Genomic_DNA"/>
</dbReference>
<organism evidence="7 8">
    <name type="scientific">Paramecium tetraurelia</name>
    <dbReference type="NCBI Taxonomy" id="5888"/>
    <lineage>
        <taxon>Eukaryota</taxon>
        <taxon>Sar</taxon>
        <taxon>Alveolata</taxon>
        <taxon>Ciliophora</taxon>
        <taxon>Intramacronucleata</taxon>
        <taxon>Oligohymenophorea</taxon>
        <taxon>Peniculida</taxon>
        <taxon>Parameciidae</taxon>
        <taxon>Paramecium</taxon>
    </lineage>
</organism>
<dbReference type="InParanoid" id="A0CZ76"/>
<keyword evidence="4 5" id="KW-0067">ATP-binding</keyword>
<feature type="domain" description="Protein kinase" evidence="6">
    <location>
        <begin position="14"/>
        <end position="273"/>
    </location>
</feature>
<dbReference type="PANTHER" id="PTHR24348">
    <property type="entry name" value="SERINE/THREONINE-PROTEIN KINASE UNC-51-RELATED"/>
    <property type="match status" value="1"/>
</dbReference>
<dbReference type="Proteomes" id="UP000000600">
    <property type="component" value="Unassembled WGS sequence"/>
</dbReference>
<dbReference type="Pfam" id="PF00069">
    <property type="entry name" value="Pkinase"/>
    <property type="match status" value="1"/>
</dbReference>
<evidence type="ECO:0000313" key="7">
    <source>
        <dbReference type="EMBL" id="CAK76093.1"/>
    </source>
</evidence>
<keyword evidence="3" id="KW-0418">Kinase</keyword>
<evidence type="ECO:0000256" key="4">
    <source>
        <dbReference type="ARBA" id="ARBA00022840"/>
    </source>
</evidence>
<dbReference type="InterPro" id="IPR011009">
    <property type="entry name" value="Kinase-like_dom_sf"/>
</dbReference>
<evidence type="ECO:0000256" key="1">
    <source>
        <dbReference type="ARBA" id="ARBA00022679"/>
    </source>
</evidence>
<dbReference type="GO" id="GO:0000407">
    <property type="term" value="C:phagophore assembly site"/>
    <property type="evidence" value="ECO:0000318"/>
    <property type="project" value="GO_Central"/>
</dbReference>
<dbReference type="PANTHER" id="PTHR24348:SF22">
    <property type="entry name" value="NON-SPECIFIC SERINE_THREONINE PROTEIN KINASE"/>
    <property type="match status" value="1"/>
</dbReference>
<evidence type="ECO:0000256" key="3">
    <source>
        <dbReference type="ARBA" id="ARBA00022777"/>
    </source>
</evidence>
<dbReference type="STRING" id="5888.A0CZ76"/>
<proteinExistence type="predicted"/>
<evidence type="ECO:0000256" key="2">
    <source>
        <dbReference type="ARBA" id="ARBA00022741"/>
    </source>
</evidence>
<dbReference type="GO" id="GO:0016020">
    <property type="term" value="C:membrane"/>
    <property type="evidence" value="ECO:0000318"/>
    <property type="project" value="GO_Central"/>
</dbReference>
<keyword evidence="2 5" id="KW-0547">Nucleotide-binding</keyword>
<dbReference type="GO" id="GO:0010506">
    <property type="term" value="P:regulation of autophagy"/>
    <property type="evidence" value="ECO:0000318"/>
    <property type="project" value="GO_Central"/>
</dbReference>
<keyword evidence="8" id="KW-1185">Reference proteome</keyword>
<evidence type="ECO:0000313" key="8">
    <source>
        <dbReference type="Proteomes" id="UP000000600"/>
    </source>
</evidence>
<dbReference type="GeneID" id="5029274"/>
<dbReference type="HOGENOM" id="CLU_000288_37_6_1"/>
<name>A0CZ76_PARTE</name>
<dbReference type="PROSITE" id="PS00107">
    <property type="entry name" value="PROTEIN_KINASE_ATP"/>
    <property type="match status" value="1"/>
</dbReference>
<dbReference type="SUPFAM" id="SSF56112">
    <property type="entry name" value="Protein kinase-like (PK-like)"/>
    <property type="match status" value="1"/>
</dbReference>
<dbReference type="InterPro" id="IPR000719">
    <property type="entry name" value="Prot_kinase_dom"/>
</dbReference>
<sequence length="596" mass="70381">MSEEWPKKQIDKYIIVNKKLGSGAFGTVYRGFKKNDETKQVAVKAISIASIKDSSKMVEHIKREISILQQANNPHIVKLFDVARTPHYLYLFLEYCHDGDLKKYLSTKYGRRLSEVEAVIFLKHLVEGFRTLHQLKIIHRDIKPANILLHKGVAKITDFGFARVIDTGMNDPAYFSRVGSPLYMAPQILEGQPFSSKCDVWSMGVMLFEMLYGKPPWDGDNQYNLLQNIKKNILVIPDAPVRSDKIKELLKHMLVVQEKERYSWEQIFNHEIIQIQEVQIKNNLEQLLKEKDELSRSESLNKLYLEMNLVIGYLDQPEQIPQEAQSPQLTQGNDEKQSLDDVDHEKVSHLFIPLKGLKIINQYETEQKRRKAMLKYNTYFLFERNIAFFFNYVIQKIIKMSHQGVLKLTQELYYSTIFCISKNQNVHLKRMHDQLMSTNPDKFDRETWGRYLISQEYKKILTVTKNDIKHTEDFYLEIYKKEQQINDKELTQPDNKRAVKIKQVLDVNFNSNTFFQQLYQQVVQECLEIIKTYIKQTKDSDPSYKDLLLLGWFFVICLNPYLEFKDINMDFNQFYEEMQILTETQLLEKIGKRLDL</sequence>
<dbReference type="RefSeq" id="XP_001443490.1">
    <property type="nucleotide sequence ID" value="XM_001443453.1"/>
</dbReference>
<dbReference type="GO" id="GO:0005524">
    <property type="term" value="F:ATP binding"/>
    <property type="evidence" value="ECO:0007669"/>
    <property type="project" value="UniProtKB-UniRule"/>
</dbReference>
<evidence type="ECO:0000259" key="6">
    <source>
        <dbReference type="PROSITE" id="PS50011"/>
    </source>
</evidence>
<dbReference type="InterPro" id="IPR045269">
    <property type="entry name" value="Atg1-like"/>
</dbReference>
<dbReference type="GO" id="GO:0005737">
    <property type="term" value="C:cytoplasm"/>
    <property type="evidence" value="ECO:0000318"/>
    <property type="project" value="GO_Central"/>
</dbReference>
<gene>
    <name evidence="7" type="ORF">GSPATT00011666001</name>
</gene>
<dbReference type="GO" id="GO:0004674">
    <property type="term" value="F:protein serine/threonine kinase activity"/>
    <property type="evidence" value="ECO:0000318"/>
    <property type="project" value="GO_Central"/>
</dbReference>
<dbReference type="Gene3D" id="1.10.510.10">
    <property type="entry name" value="Transferase(Phosphotransferase) domain 1"/>
    <property type="match status" value="1"/>
</dbReference>
<reference evidence="7 8" key="1">
    <citation type="journal article" date="2006" name="Nature">
        <title>Global trends of whole-genome duplications revealed by the ciliate Paramecium tetraurelia.</title>
        <authorList>
            <consortium name="Genoscope"/>
            <person name="Aury J.-M."/>
            <person name="Jaillon O."/>
            <person name="Duret L."/>
            <person name="Noel B."/>
            <person name="Jubin C."/>
            <person name="Porcel B.M."/>
            <person name="Segurens B."/>
            <person name="Daubin V."/>
            <person name="Anthouard V."/>
            <person name="Aiach N."/>
            <person name="Arnaiz O."/>
            <person name="Billaut A."/>
            <person name="Beisson J."/>
            <person name="Blanc I."/>
            <person name="Bouhouche K."/>
            <person name="Camara F."/>
            <person name="Duharcourt S."/>
            <person name="Guigo R."/>
            <person name="Gogendeau D."/>
            <person name="Katinka M."/>
            <person name="Keller A.-M."/>
            <person name="Kissmehl R."/>
            <person name="Klotz C."/>
            <person name="Koll F."/>
            <person name="Le Moue A."/>
            <person name="Lepere C."/>
            <person name="Malinsky S."/>
            <person name="Nowacki M."/>
            <person name="Nowak J.K."/>
            <person name="Plattner H."/>
            <person name="Poulain J."/>
            <person name="Ruiz F."/>
            <person name="Serrano V."/>
            <person name="Zagulski M."/>
            <person name="Dessen P."/>
            <person name="Betermier M."/>
            <person name="Weissenbach J."/>
            <person name="Scarpelli C."/>
            <person name="Schachter V."/>
            <person name="Sperling L."/>
            <person name="Meyer E."/>
            <person name="Cohen J."/>
            <person name="Wincker P."/>
        </authorList>
    </citation>
    <scope>NUCLEOTIDE SEQUENCE [LARGE SCALE GENOMIC DNA]</scope>
    <source>
        <strain evidence="7 8">Stock d4-2</strain>
    </source>
</reference>
<keyword evidence="1" id="KW-0808">Transferase</keyword>
<feature type="binding site" evidence="5">
    <location>
        <position position="44"/>
    </location>
    <ligand>
        <name>ATP</name>
        <dbReference type="ChEBI" id="CHEBI:30616"/>
    </ligand>
</feature>
<dbReference type="GO" id="GO:0000045">
    <property type="term" value="P:autophagosome assembly"/>
    <property type="evidence" value="ECO:0000318"/>
    <property type="project" value="GO_Central"/>
</dbReference>
<dbReference type="InterPro" id="IPR008271">
    <property type="entry name" value="Ser/Thr_kinase_AS"/>
</dbReference>